<dbReference type="RefSeq" id="XP_029635815.1">
    <property type="nucleotide sequence ID" value="XM_029779955.2"/>
</dbReference>
<name>A0A6P7SCC3_9MOLL</name>
<dbReference type="PANTHER" id="PTHR24104:SF25">
    <property type="entry name" value="PROTEIN LIN-41"/>
    <property type="match status" value="1"/>
</dbReference>
<feature type="repeat" description="NHL" evidence="2">
    <location>
        <begin position="77"/>
        <end position="120"/>
    </location>
</feature>
<gene>
    <name evidence="4 5" type="primary">LOC115211068</name>
</gene>
<dbReference type="PANTHER" id="PTHR24104">
    <property type="entry name" value="E3 UBIQUITIN-PROTEIN LIGASE NHLRC1-RELATED"/>
    <property type="match status" value="1"/>
</dbReference>
<accession>A0A6P7SCC3</accession>
<evidence type="ECO:0000256" key="2">
    <source>
        <dbReference type="PROSITE-ProRule" id="PRU00504"/>
    </source>
</evidence>
<protein>
    <submittedName>
        <fullName evidence="4 5">Tripartite motif-containing protein 2-like</fullName>
    </submittedName>
</protein>
<evidence type="ECO:0000313" key="5">
    <source>
        <dbReference type="RefSeq" id="XP_036358437.1"/>
    </source>
</evidence>
<dbReference type="Pfam" id="PF01436">
    <property type="entry name" value="NHL"/>
    <property type="match status" value="2"/>
</dbReference>
<dbReference type="GO" id="GO:0061630">
    <property type="term" value="F:ubiquitin protein ligase activity"/>
    <property type="evidence" value="ECO:0007669"/>
    <property type="project" value="TreeGrafter"/>
</dbReference>
<dbReference type="RefSeq" id="XP_036358437.1">
    <property type="nucleotide sequence ID" value="XM_036502544.1"/>
</dbReference>
<reference evidence="4 5" key="1">
    <citation type="submission" date="2025-08" db="UniProtKB">
        <authorList>
            <consortium name="RefSeq"/>
        </authorList>
    </citation>
    <scope>IDENTIFICATION</scope>
</reference>
<dbReference type="InterPro" id="IPR011042">
    <property type="entry name" value="6-blade_b-propeller_TolB-like"/>
</dbReference>
<organism evidence="3 4">
    <name type="scientific">Octopus sinensis</name>
    <name type="common">East Asian common octopus</name>
    <dbReference type="NCBI Taxonomy" id="2607531"/>
    <lineage>
        <taxon>Eukaryota</taxon>
        <taxon>Metazoa</taxon>
        <taxon>Spiralia</taxon>
        <taxon>Lophotrochozoa</taxon>
        <taxon>Mollusca</taxon>
        <taxon>Cephalopoda</taxon>
        <taxon>Coleoidea</taxon>
        <taxon>Octopodiformes</taxon>
        <taxon>Octopoda</taxon>
        <taxon>Incirrata</taxon>
        <taxon>Octopodidae</taxon>
        <taxon>Octopus</taxon>
    </lineage>
</organism>
<feature type="repeat" description="NHL" evidence="2">
    <location>
        <begin position="124"/>
        <end position="163"/>
    </location>
</feature>
<dbReference type="GO" id="GO:0000209">
    <property type="term" value="P:protein polyubiquitination"/>
    <property type="evidence" value="ECO:0007669"/>
    <property type="project" value="TreeGrafter"/>
</dbReference>
<evidence type="ECO:0000313" key="4">
    <source>
        <dbReference type="RefSeq" id="XP_029635815.1"/>
    </source>
</evidence>
<keyword evidence="3" id="KW-1185">Reference proteome</keyword>
<feature type="repeat" description="NHL" evidence="2">
    <location>
        <begin position="167"/>
        <end position="210"/>
    </location>
</feature>
<evidence type="ECO:0000256" key="1">
    <source>
        <dbReference type="ARBA" id="ARBA00022737"/>
    </source>
</evidence>
<dbReference type="InterPro" id="IPR050952">
    <property type="entry name" value="TRIM-NHL_E3_ligases"/>
</dbReference>
<sequence length="320" mass="35827">MVAMYLLRRILHMDNYKSRQGAETECSKLTLRFGKKGRGRNCFNMPCGIAVTKSGDIVVADSENHRVQIFTSEGILKIKFGSKGIRPDQINYPMCLAMTNEENIAVTDSVNACIKIFTQEGNLVQVCGSSKFFEFPYGLAISPDGDFVVTDICKHCVTVMTKNGDFSHSFGSYGDSARDFDHPYFVTVNKQKQILVSDSGNSCIKLFRFDGHLLRSFTLQDFHLSVECYANLQGMCSDADGNTLVICNSTIYILAKNGRLWEVITPKDGLTTPKCVSYCNNGFLAVTQSGYNEIHEVCLFDYNKDDYKSLNTLLYYAIDI</sequence>
<dbReference type="PROSITE" id="PS51125">
    <property type="entry name" value="NHL"/>
    <property type="match status" value="4"/>
</dbReference>
<feature type="repeat" description="NHL" evidence="2">
    <location>
        <begin position="32"/>
        <end position="73"/>
    </location>
</feature>
<proteinExistence type="predicted"/>
<dbReference type="CDD" id="cd05819">
    <property type="entry name" value="NHL"/>
    <property type="match status" value="1"/>
</dbReference>
<keyword evidence="1" id="KW-0677">Repeat</keyword>
<dbReference type="GO" id="GO:0008270">
    <property type="term" value="F:zinc ion binding"/>
    <property type="evidence" value="ECO:0007669"/>
    <property type="project" value="UniProtKB-KW"/>
</dbReference>
<dbReference type="SUPFAM" id="SSF101898">
    <property type="entry name" value="NHL repeat"/>
    <property type="match status" value="1"/>
</dbReference>
<dbReference type="AlphaFoldDB" id="A0A6P7SCC3"/>
<evidence type="ECO:0000313" key="3">
    <source>
        <dbReference type="Proteomes" id="UP000515154"/>
    </source>
</evidence>
<dbReference type="GO" id="GO:0043161">
    <property type="term" value="P:proteasome-mediated ubiquitin-dependent protein catabolic process"/>
    <property type="evidence" value="ECO:0007669"/>
    <property type="project" value="TreeGrafter"/>
</dbReference>
<dbReference type="Gene3D" id="2.120.10.30">
    <property type="entry name" value="TolB, C-terminal domain"/>
    <property type="match status" value="1"/>
</dbReference>
<dbReference type="KEGG" id="osn:115211068"/>
<dbReference type="InterPro" id="IPR001258">
    <property type="entry name" value="NHL_repeat"/>
</dbReference>
<dbReference type="Proteomes" id="UP000515154">
    <property type="component" value="Linkage group LG4"/>
</dbReference>